<evidence type="ECO:0000259" key="2">
    <source>
        <dbReference type="PROSITE" id="PS50181"/>
    </source>
</evidence>
<reference evidence="3 4" key="1">
    <citation type="submission" date="2019-10" db="EMBL/GenBank/DDBJ databases">
        <authorList>
            <person name="Palmer J.M."/>
        </authorList>
    </citation>
    <scope>NUCLEOTIDE SEQUENCE [LARGE SCALE GENOMIC DNA]</scope>
    <source>
        <strain evidence="3 4">TWF730</strain>
    </source>
</reference>
<dbReference type="EMBL" id="JAVHNS010000003">
    <property type="protein sequence ID" value="KAK6360564.1"/>
    <property type="molecule type" value="Genomic_DNA"/>
</dbReference>
<dbReference type="AlphaFoldDB" id="A0AAV9VFE7"/>
<protein>
    <recommendedName>
        <fullName evidence="2">F-box domain-containing protein</fullName>
    </recommendedName>
</protein>
<comment type="caution">
    <text evidence="3">The sequence shown here is derived from an EMBL/GenBank/DDBJ whole genome shotgun (WGS) entry which is preliminary data.</text>
</comment>
<sequence length="392" mass="45301">MCGNSLNATPNPERPASWQDLPRNSKTPLNLTTLPQDILTHIVEYLRPCHANKLLTTCKTLYPTFQRQVWSALKFDGRYDEQREAGIVILIIKKGVDKSPLQFVRTRRIGERFFTAESVLEKREFLQLILLGLLYSNEINLRHVELIMTGLMTIEMLDYNSGRSNYPEPPLYETNHEYINLLKDLRKYSQKREARGLVPRIGLRTNIVDHIPHLFHLQAITQPTIETPKCGSINKFWITRRTEGPKNSSIQQTADLFADLANLNMLSWKDNRDAAPDRLMNGTLSKELAELQNIVTGMRKLRELRLEYAFFHPSLFLVPPENVKTLEVSKMSKEWWYQFAECPLSSIRVLKVSGGIGYEKLYRISRVAIRGRTRGVLRRRSGSTSFEAKWGI</sequence>
<proteinExistence type="predicted"/>
<name>A0AAV9VFE7_9PEZI</name>
<dbReference type="InterPro" id="IPR001810">
    <property type="entry name" value="F-box_dom"/>
</dbReference>
<evidence type="ECO:0000313" key="4">
    <source>
        <dbReference type="Proteomes" id="UP001373714"/>
    </source>
</evidence>
<feature type="region of interest" description="Disordered" evidence="1">
    <location>
        <begin position="1"/>
        <end position="24"/>
    </location>
</feature>
<dbReference type="PROSITE" id="PS50181">
    <property type="entry name" value="FBOX"/>
    <property type="match status" value="1"/>
</dbReference>
<keyword evidence="4" id="KW-1185">Reference proteome</keyword>
<evidence type="ECO:0000313" key="3">
    <source>
        <dbReference type="EMBL" id="KAK6360564.1"/>
    </source>
</evidence>
<dbReference type="Proteomes" id="UP001373714">
    <property type="component" value="Unassembled WGS sequence"/>
</dbReference>
<feature type="compositionally biased region" description="Polar residues" evidence="1">
    <location>
        <begin position="1"/>
        <end position="10"/>
    </location>
</feature>
<evidence type="ECO:0000256" key="1">
    <source>
        <dbReference type="SAM" id="MobiDB-lite"/>
    </source>
</evidence>
<organism evidence="3 4">
    <name type="scientific">Orbilia blumenaviensis</name>
    <dbReference type="NCBI Taxonomy" id="1796055"/>
    <lineage>
        <taxon>Eukaryota</taxon>
        <taxon>Fungi</taxon>
        <taxon>Dikarya</taxon>
        <taxon>Ascomycota</taxon>
        <taxon>Pezizomycotina</taxon>
        <taxon>Orbiliomycetes</taxon>
        <taxon>Orbiliales</taxon>
        <taxon>Orbiliaceae</taxon>
        <taxon>Orbilia</taxon>
    </lineage>
</organism>
<feature type="domain" description="F-box" evidence="2">
    <location>
        <begin position="28"/>
        <end position="73"/>
    </location>
</feature>
<gene>
    <name evidence="3" type="ORF">TWF730_006703</name>
</gene>
<accession>A0AAV9VFE7</accession>